<dbReference type="Proteomes" id="UP000095287">
    <property type="component" value="Unplaced"/>
</dbReference>
<evidence type="ECO:0000313" key="2">
    <source>
        <dbReference type="Proteomes" id="UP000095287"/>
    </source>
</evidence>
<dbReference type="WBParaSite" id="L893_g3479.t1">
    <property type="protein sequence ID" value="L893_g3479.t1"/>
    <property type="gene ID" value="L893_g3479"/>
</dbReference>
<feature type="compositionally biased region" description="Basic and acidic residues" evidence="1">
    <location>
        <begin position="37"/>
        <end position="46"/>
    </location>
</feature>
<organism evidence="2 3">
    <name type="scientific">Steinernema glaseri</name>
    <dbReference type="NCBI Taxonomy" id="37863"/>
    <lineage>
        <taxon>Eukaryota</taxon>
        <taxon>Metazoa</taxon>
        <taxon>Ecdysozoa</taxon>
        <taxon>Nematoda</taxon>
        <taxon>Chromadorea</taxon>
        <taxon>Rhabditida</taxon>
        <taxon>Tylenchina</taxon>
        <taxon>Panagrolaimomorpha</taxon>
        <taxon>Strongyloidoidea</taxon>
        <taxon>Steinernematidae</taxon>
        <taxon>Steinernema</taxon>
    </lineage>
</organism>
<keyword evidence="2" id="KW-1185">Reference proteome</keyword>
<reference evidence="3" key="1">
    <citation type="submission" date="2016-11" db="UniProtKB">
        <authorList>
            <consortium name="WormBaseParasite"/>
        </authorList>
    </citation>
    <scope>IDENTIFICATION</scope>
</reference>
<evidence type="ECO:0000256" key="1">
    <source>
        <dbReference type="SAM" id="MobiDB-lite"/>
    </source>
</evidence>
<proteinExistence type="predicted"/>
<protein>
    <submittedName>
        <fullName evidence="3">Uncharacterized protein</fullName>
    </submittedName>
</protein>
<name>A0A1I8AAI1_9BILA</name>
<evidence type="ECO:0000313" key="3">
    <source>
        <dbReference type="WBParaSite" id="L893_g3479.t1"/>
    </source>
</evidence>
<feature type="region of interest" description="Disordered" evidence="1">
    <location>
        <begin position="17"/>
        <end position="46"/>
    </location>
</feature>
<sequence>MVTEILDRDLGYRDLGHDREVYRPTVGRSGISEDSGDGDRDLGHDRCIKRANQPIMDYKDGYNYDN</sequence>
<accession>A0A1I8AAI1</accession>
<dbReference type="AlphaFoldDB" id="A0A1I8AAI1"/>